<sequence length="191" mass="21388">MSGSDEMNRHPTDETRDEAQKPQAGPDSSNPSPESGAEAKAKADAADEKGASTPPDRIGALEAEIETLRDQAMRARAEVENILRRTAREKQETSAYAVSGLARDLLSVPDNLRRALEALPAEARQDKLIKTFVDGVEMTERELLNAFERHASAGSNPGARNLIIISIRPWPRWKAIHRHRERWWMCIRRAM</sequence>
<evidence type="ECO:0000256" key="2">
    <source>
        <dbReference type="ARBA" id="ARBA00023016"/>
    </source>
</evidence>
<gene>
    <name evidence="6" type="ORF">JCM17846_01710</name>
</gene>
<evidence type="ECO:0000256" key="5">
    <source>
        <dbReference type="SAM" id="MobiDB-lite"/>
    </source>
</evidence>
<keyword evidence="3" id="KW-0143">Chaperone</keyword>
<evidence type="ECO:0008006" key="8">
    <source>
        <dbReference type="Google" id="ProtNLM"/>
    </source>
</evidence>
<dbReference type="PANTHER" id="PTHR21237">
    <property type="entry name" value="GRPE PROTEIN"/>
    <property type="match status" value="1"/>
</dbReference>
<proteinExistence type="inferred from homology"/>
<dbReference type="EMBL" id="BKCN01000001">
    <property type="protein sequence ID" value="GER02489.1"/>
    <property type="molecule type" value="Genomic_DNA"/>
</dbReference>
<feature type="compositionally biased region" description="Basic and acidic residues" evidence="5">
    <location>
        <begin position="1"/>
        <end position="20"/>
    </location>
</feature>
<dbReference type="InterPro" id="IPR013805">
    <property type="entry name" value="GrpE_CC"/>
</dbReference>
<dbReference type="GO" id="GO:0051087">
    <property type="term" value="F:protein-folding chaperone binding"/>
    <property type="evidence" value="ECO:0007669"/>
    <property type="project" value="InterPro"/>
</dbReference>
<dbReference type="GO" id="GO:0006457">
    <property type="term" value="P:protein folding"/>
    <property type="evidence" value="ECO:0007669"/>
    <property type="project" value="InterPro"/>
</dbReference>
<evidence type="ECO:0000256" key="3">
    <source>
        <dbReference type="ARBA" id="ARBA00023186"/>
    </source>
</evidence>
<evidence type="ECO:0000313" key="6">
    <source>
        <dbReference type="EMBL" id="GER02489.1"/>
    </source>
</evidence>
<dbReference type="PANTHER" id="PTHR21237:SF23">
    <property type="entry name" value="GRPE PROTEIN HOMOLOG, MITOCHONDRIAL"/>
    <property type="match status" value="1"/>
</dbReference>
<dbReference type="InterPro" id="IPR000740">
    <property type="entry name" value="GrpE"/>
</dbReference>
<dbReference type="AlphaFoldDB" id="A0A5A7N5Y6"/>
<dbReference type="SUPFAM" id="SSF58014">
    <property type="entry name" value="Coiled-coil domain of nucleotide exchange factor GrpE"/>
    <property type="match status" value="1"/>
</dbReference>
<keyword evidence="7" id="KW-1185">Reference proteome</keyword>
<organism evidence="6 7">
    <name type="scientific">Iodidimonas nitroreducens</name>
    <dbReference type="NCBI Taxonomy" id="1236968"/>
    <lineage>
        <taxon>Bacteria</taxon>
        <taxon>Pseudomonadati</taxon>
        <taxon>Pseudomonadota</taxon>
        <taxon>Alphaproteobacteria</taxon>
        <taxon>Iodidimonadales</taxon>
        <taxon>Iodidimonadaceae</taxon>
        <taxon>Iodidimonas</taxon>
    </lineage>
</organism>
<evidence type="ECO:0000256" key="4">
    <source>
        <dbReference type="RuleBase" id="RU004478"/>
    </source>
</evidence>
<accession>A0A5A7N5Y6</accession>
<reference evidence="6 7" key="1">
    <citation type="submission" date="2019-09" db="EMBL/GenBank/DDBJ databases">
        <title>NBRP : Genome information of microbial organism related human and environment.</title>
        <authorList>
            <person name="Hattori M."/>
            <person name="Oshima K."/>
            <person name="Inaba H."/>
            <person name="Suda W."/>
            <person name="Sakamoto M."/>
            <person name="Iino T."/>
            <person name="Kitahara M."/>
            <person name="Oshida Y."/>
            <person name="Iida T."/>
            <person name="Kudo T."/>
            <person name="Itoh T."/>
            <person name="Ohkuma M."/>
        </authorList>
    </citation>
    <scope>NUCLEOTIDE SEQUENCE [LARGE SCALE GENOMIC DNA]</scope>
    <source>
        <strain evidence="6 7">Q-1</strain>
    </source>
</reference>
<dbReference type="Gene3D" id="3.90.20.20">
    <property type="match status" value="1"/>
</dbReference>
<evidence type="ECO:0000313" key="7">
    <source>
        <dbReference type="Proteomes" id="UP000324996"/>
    </source>
</evidence>
<protein>
    <recommendedName>
        <fullName evidence="8">Nucleotide exchange factor GrpE</fullName>
    </recommendedName>
</protein>
<dbReference type="GO" id="GO:0051082">
    <property type="term" value="F:unfolded protein binding"/>
    <property type="evidence" value="ECO:0007669"/>
    <property type="project" value="TreeGrafter"/>
</dbReference>
<dbReference type="Pfam" id="PF01025">
    <property type="entry name" value="GrpE"/>
    <property type="match status" value="1"/>
</dbReference>
<feature type="compositionally biased region" description="Basic and acidic residues" evidence="5">
    <location>
        <begin position="37"/>
        <end position="50"/>
    </location>
</feature>
<dbReference type="PRINTS" id="PR00773">
    <property type="entry name" value="GRPEPROTEIN"/>
</dbReference>
<dbReference type="Proteomes" id="UP000324996">
    <property type="component" value="Unassembled WGS sequence"/>
</dbReference>
<evidence type="ECO:0000256" key="1">
    <source>
        <dbReference type="ARBA" id="ARBA00009054"/>
    </source>
</evidence>
<dbReference type="GO" id="GO:0042803">
    <property type="term" value="F:protein homodimerization activity"/>
    <property type="evidence" value="ECO:0007669"/>
    <property type="project" value="InterPro"/>
</dbReference>
<name>A0A5A7N5Y6_9PROT</name>
<comment type="similarity">
    <text evidence="1 4">Belongs to the GrpE family.</text>
</comment>
<comment type="caution">
    <text evidence="6">The sequence shown here is derived from an EMBL/GenBank/DDBJ whole genome shotgun (WGS) entry which is preliminary data.</text>
</comment>
<feature type="region of interest" description="Disordered" evidence="5">
    <location>
        <begin position="1"/>
        <end position="59"/>
    </location>
</feature>
<dbReference type="GO" id="GO:0000774">
    <property type="term" value="F:adenyl-nucleotide exchange factor activity"/>
    <property type="evidence" value="ECO:0007669"/>
    <property type="project" value="InterPro"/>
</dbReference>
<keyword evidence="2" id="KW-0346">Stress response</keyword>